<protein>
    <submittedName>
        <fullName evidence="1">Uncharacterized protein</fullName>
    </submittedName>
</protein>
<proteinExistence type="predicted"/>
<comment type="caution">
    <text evidence="1">The sequence shown here is derived from an EMBL/GenBank/DDBJ whole genome shotgun (WGS) entry which is preliminary data.</text>
</comment>
<evidence type="ECO:0000313" key="1">
    <source>
        <dbReference type="EMBL" id="MFC5457094.1"/>
    </source>
</evidence>
<sequence length="171" mass="18945">MSDAAPATTSLPYTDTKPAGHADFYFAINATFRFILRHRGEQALRSYWRDLGGSYYRPVSQNWAQHGLPAVADYWRAFFKAEPGAGVEVVESADEVRLEVTRCPAIHHLREHAREIVPQFCQHCHFVSEAIAAPAGLTARVCGGNGACTQRFFKRTAHTAPQNLEDIATAS</sequence>
<dbReference type="RefSeq" id="WP_377170026.1">
    <property type="nucleotide sequence ID" value="NZ_JBHSMQ010000008.1"/>
</dbReference>
<dbReference type="Proteomes" id="UP001596052">
    <property type="component" value="Unassembled WGS sequence"/>
</dbReference>
<name>A0ABW0KUT9_9BACT</name>
<gene>
    <name evidence="1" type="ORF">ACFQDI_19660</name>
</gene>
<accession>A0ABW0KUT9</accession>
<keyword evidence="2" id="KW-1185">Reference proteome</keyword>
<reference evidence="2" key="1">
    <citation type="journal article" date="2019" name="Int. J. Syst. Evol. Microbiol.">
        <title>The Global Catalogue of Microorganisms (GCM) 10K type strain sequencing project: providing services to taxonomists for standard genome sequencing and annotation.</title>
        <authorList>
            <consortium name="The Broad Institute Genomics Platform"/>
            <consortium name="The Broad Institute Genome Sequencing Center for Infectious Disease"/>
            <person name="Wu L."/>
            <person name="Ma J."/>
        </authorList>
    </citation>
    <scope>NUCLEOTIDE SEQUENCE [LARGE SCALE GENOMIC DNA]</scope>
    <source>
        <strain evidence="2">CGMCC 4.1469</strain>
    </source>
</reference>
<evidence type="ECO:0000313" key="2">
    <source>
        <dbReference type="Proteomes" id="UP001596052"/>
    </source>
</evidence>
<dbReference type="EMBL" id="JBHSMQ010000008">
    <property type="protein sequence ID" value="MFC5457094.1"/>
    <property type="molecule type" value="Genomic_DNA"/>
</dbReference>
<organism evidence="1 2">
    <name type="scientific">Prosthecobacter fluviatilis</name>
    <dbReference type="NCBI Taxonomy" id="445931"/>
    <lineage>
        <taxon>Bacteria</taxon>
        <taxon>Pseudomonadati</taxon>
        <taxon>Verrucomicrobiota</taxon>
        <taxon>Verrucomicrobiia</taxon>
        <taxon>Verrucomicrobiales</taxon>
        <taxon>Verrucomicrobiaceae</taxon>
        <taxon>Prosthecobacter</taxon>
    </lineage>
</organism>